<dbReference type="EMBL" id="AUYB01000098">
    <property type="protein sequence ID" value="KZN39762.1"/>
    <property type="molecule type" value="Genomic_DNA"/>
</dbReference>
<dbReference type="PANTHER" id="PTHR43877">
    <property type="entry name" value="AMINOALKYLPHOSPHONATE N-ACETYLTRANSFERASE-RELATED-RELATED"/>
    <property type="match status" value="1"/>
</dbReference>
<dbReference type="PATRIC" id="fig|1365250.3.peg.1924"/>
<evidence type="ECO:0000256" key="2">
    <source>
        <dbReference type="ARBA" id="ARBA00023315"/>
    </source>
</evidence>
<comment type="caution">
    <text evidence="4">The sequence shown here is derived from an EMBL/GenBank/DDBJ whole genome shotgun (WGS) entry which is preliminary data.</text>
</comment>
<dbReference type="AlphaFoldDB" id="A0A166X7D0"/>
<dbReference type="InterPro" id="IPR050832">
    <property type="entry name" value="Bact_Acetyltransf"/>
</dbReference>
<evidence type="ECO:0000313" key="4">
    <source>
        <dbReference type="EMBL" id="KZN39762.1"/>
    </source>
</evidence>
<dbReference type="Gene3D" id="3.40.630.30">
    <property type="match status" value="1"/>
</dbReference>
<name>A0A166X7D0_9GAMM</name>
<feature type="domain" description="N-acetyltransferase" evidence="3">
    <location>
        <begin position="3"/>
        <end position="144"/>
    </location>
</feature>
<evidence type="ECO:0000256" key="1">
    <source>
        <dbReference type="ARBA" id="ARBA00022679"/>
    </source>
</evidence>
<keyword evidence="2" id="KW-0012">Acyltransferase</keyword>
<keyword evidence="5" id="KW-1185">Reference proteome</keyword>
<dbReference type="GO" id="GO:0016747">
    <property type="term" value="F:acyltransferase activity, transferring groups other than amino-acyl groups"/>
    <property type="evidence" value="ECO:0007669"/>
    <property type="project" value="InterPro"/>
</dbReference>
<keyword evidence="1" id="KW-0808">Transferase</keyword>
<dbReference type="Pfam" id="PF00583">
    <property type="entry name" value="Acetyltransf_1"/>
    <property type="match status" value="1"/>
</dbReference>
<dbReference type="Proteomes" id="UP000076643">
    <property type="component" value="Unassembled WGS sequence"/>
</dbReference>
<reference evidence="4 5" key="1">
    <citation type="submission" date="2013-07" db="EMBL/GenBank/DDBJ databases">
        <title>Comparative Genomic and Metabolomic Analysis of Twelve Strains of Pseudoalteromonas luteoviolacea.</title>
        <authorList>
            <person name="Vynne N.G."/>
            <person name="Mansson M."/>
            <person name="Gram L."/>
        </authorList>
    </citation>
    <scope>NUCLEOTIDE SEQUENCE [LARGE SCALE GENOMIC DNA]</scope>
    <source>
        <strain evidence="4 5">DSM 6061</strain>
    </source>
</reference>
<dbReference type="RefSeq" id="WP_063357598.1">
    <property type="nucleotide sequence ID" value="NZ_AQHB01000023.1"/>
</dbReference>
<dbReference type="SUPFAM" id="SSF55729">
    <property type="entry name" value="Acyl-CoA N-acyltransferases (Nat)"/>
    <property type="match status" value="1"/>
</dbReference>
<gene>
    <name evidence="4" type="ORF">N475_13465</name>
</gene>
<dbReference type="PROSITE" id="PS51186">
    <property type="entry name" value="GNAT"/>
    <property type="match status" value="1"/>
</dbReference>
<dbReference type="InterPro" id="IPR000182">
    <property type="entry name" value="GNAT_dom"/>
</dbReference>
<evidence type="ECO:0000313" key="5">
    <source>
        <dbReference type="Proteomes" id="UP000076643"/>
    </source>
</evidence>
<sequence length="144" mass="16149">MELIVRQATMDDTEKLTELTSQLGYHSTEGELAKRLAKLLSSDKYKVLVAQNENTLVLGWVVIEHRLTLEGGDRAEITGLVVSDSARGLGVGKQLVQSVLEWAKARQLDKVIVSSNVNRDGSHQFYKQIGFAERKTSKQYIKYL</sequence>
<protein>
    <recommendedName>
        <fullName evidence="3">N-acetyltransferase domain-containing protein</fullName>
    </recommendedName>
</protein>
<proteinExistence type="predicted"/>
<dbReference type="CDD" id="cd04301">
    <property type="entry name" value="NAT_SF"/>
    <property type="match status" value="1"/>
</dbReference>
<accession>A0A166X7D0</accession>
<dbReference type="InterPro" id="IPR016181">
    <property type="entry name" value="Acyl_CoA_acyltransferase"/>
</dbReference>
<organism evidence="4 5">
    <name type="scientific">Pseudoalteromonas luteoviolacea DSM 6061</name>
    <dbReference type="NCBI Taxonomy" id="1365250"/>
    <lineage>
        <taxon>Bacteria</taxon>
        <taxon>Pseudomonadati</taxon>
        <taxon>Pseudomonadota</taxon>
        <taxon>Gammaproteobacteria</taxon>
        <taxon>Alteromonadales</taxon>
        <taxon>Pseudoalteromonadaceae</taxon>
        <taxon>Pseudoalteromonas</taxon>
    </lineage>
</organism>
<evidence type="ECO:0000259" key="3">
    <source>
        <dbReference type="PROSITE" id="PS51186"/>
    </source>
</evidence>